<gene>
    <name evidence="1" type="primary">P0046E05.7</name>
</gene>
<evidence type="ECO:0000313" key="1">
    <source>
        <dbReference type="EMBL" id="BAD87096.1"/>
    </source>
</evidence>
<reference evidence="1" key="1">
    <citation type="journal article" date="2002" name="Nature">
        <title>The genome sequence and structure of rice chromosome 1.</title>
        <authorList>
            <person name="Sasaki T."/>
            <person name="Matsumoto T."/>
            <person name="Yamamoto K."/>
            <person name="Sakata K."/>
            <person name="Baba T."/>
            <person name="Katayose Y."/>
            <person name="Wu J."/>
            <person name="Niimura Y."/>
            <person name="Cheng Z."/>
            <person name="Nagamura Y."/>
            <person name="Antonio B.A."/>
            <person name="Kanamori H."/>
            <person name="Hosokawa S."/>
            <person name="Masukawa M."/>
            <person name="Arikawa K."/>
            <person name="Chiden Y."/>
            <person name="Hayashi M."/>
            <person name="Okamoto M."/>
            <person name="Ando T."/>
            <person name="Aoki H."/>
            <person name="Arita K."/>
            <person name="Hamada M."/>
            <person name="Harada C."/>
            <person name="Hijishita S."/>
            <person name="Honda M."/>
            <person name="Ichikawa Y."/>
            <person name="Idonuma A."/>
            <person name="Iijima M."/>
            <person name="Ikeda M."/>
            <person name="Ikeno M."/>
            <person name="Itoh S."/>
            <person name="Itoh T."/>
            <person name="Itoh Y."/>
            <person name="Itoh Y."/>
            <person name="Iwabuchi A."/>
            <person name="Kamiya K."/>
            <person name="Karasawa W."/>
            <person name="Katagiri S."/>
            <person name="Kikuta A."/>
            <person name="Kobayashi N."/>
            <person name="Kono I."/>
            <person name="Machita K."/>
            <person name="Maehara T."/>
            <person name="Mizuno H."/>
            <person name="Mizubayashi T."/>
            <person name="Mukai Y."/>
            <person name="Nagasaki H."/>
            <person name="Nakashima M."/>
            <person name="Nakama Y."/>
            <person name="Nakamichi Y."/>
            <person name="Nakamura M."/>
            <person name="Namiki N."/>
            <person name="Negishi M."/>
            <person name="Ohta I."/>
            <person name="Ono N."/>
            <person name="Saji S."/>
            <person name="Sakai K."/>
            <person name="Shibata M."/>
            <person name="Shimokawa T."/>
            <person name="Shomura A."/>
            <person name="Song J."/>
            <person name="Takazaki Y."/>
            <person name="Terasawa K."/>
            <person name="Tsuji K."/>
            <person name="Waki K."/>
            <person name="Yamagata H."/>
            <person name="Yamane H."/>
            <person name="Yoshiki S."/>
            <person name="Yoshihara R."/>
            <person name="Yukawa K."/>
            <person name="Zhong H."/>
            <person name="Iwama H."/>
            <person name="Endo T."/>
            <person name="Ito H."/>
            <person name="Hahn J.H."/>
            <person name="Kim H.I."/>
            <person name="Eun M.Y."/>
            <person name="Yano M."/>
            <person name="Jiang J."/>
            <person name="Gojobori T."/>
        </authorList>
    </citation>
    <scope>NUCLEOTIDE SEQUENCE [LARGE SCALE GENOMIC DNA]</scope>
</reference>
<proteinExistence type="predicted"/>
<sequence>MSRSEQAWSLLAMLPSADEEGEKLEYGKKWWGAGRVAVMAKEERDSRRARRLHLRGVPPLDPCRQELAVHATPDPYRPELVGHTPLDLH</sequence>
<name>Q5JN61_ORYSJ</name>
<dbReference type="Proteomes" id="UP000817658">
    <property type="component" value="Chromosome 1"/>
</dbReference>
<accession>Q5JN61</accession>
<organism evidence="1">
    <name type="scientific">Oryza sativa subsp. japonica</name>
    <name type="common">Rice</name>
    <dbReference type="NCBI Taxonomy" id="39947"/>
    <lineage>
        <taxon>Eukaryota</taxon>
        <taxon>Viridiplantae</taxon>
        <taxon>Streptophyta</taxon>
        <taxon>Embryophyta</taxon>
        <taxon>Tracheophyta</taxon>
        <taxon>Spermatophyta</taxon>
        <taxon>Magnoliopsida</taxon>
        <taxon>Liliopsida</taxon>
        <taxon>Poales</taxon>
        <taxon>Poaceae</taxon>
        <taxon>BOP clade</taxon>
        <taxon>Oryzoideae</taxon>
        <taxon>Oryzeae</taxon>
        <taxon>Oryzinae</taxon>
        <taxon>Oryza</taxon>
        <taxon>Oryza sativa</taxon>
    </lineage>
</organism>
<protein>
    <submittedName>
        <fullName evidence="1">Uncharacterized protein P0046E05.7</fullName>
    </submittedName>
</protein>
<dbReference type="AlphaFoldDB" id="Q5JN61"/>
<dbReference type="EMBL" id="AP003237">
    <property type="protein sequence ID" value="BAD87096.1"/>
    <property type="molecule type" value="Genomic_DNA"/>
</dbReference>